<dbReference type="PROSITE" id="PS50970">
    <property type="entry name" value="HCY"/>
    <property type="match status" value="1"/>
</dbReference>
<organism evidence="10 11">
    <name type="scientific">Dubosiella newyorkensis</name>
    <dbReference type="NCBI Taxonomy" id="1862672"/>
    <lineage>
        <taxon>Bacteria</taxon>
        <taxon>Bacillati</taxon>
        <taxon>Bacillota</taxon>
        <taxon>Erysipelotrichia</taxon>
        <taxon>Erysipelotrichales</taxon>
        <taxon>Erysipelotrichaceae</taxon>
        <taxon>Dubosiella</taxon>
    </lineage>
</organism>
<dbReference type="GO" id="GO:0008168">
    <property type="term" value="F:methyltransferase activity"/>
    <property type="evidence" value="ECO:0007669"/>
    <property type="project" value="UniProtKB-UniRule"/>
</dbReference>
<dbReference type="Pfam" id="PF02574">
    <property type="entry name" value="S-methyl_trans"/>
    <property type="match status" value="1"/>
</dbReference>
<evidence type="ECO:0000256" key="5">
    <source>
        <dbReference type="ARBA" id="ARBA00022679"/>
    </source>
</evidence>
<dbReference type="InterPro" id="IPR029041">
    <property type="entry name" value="FAD-linked_oxidoreductase-like"/>
</dbReference>
<keyword evidence="8" id="KW-0862">Zinc</keyword>
<dbReference type="EMBL" id="MPKA01000087">
    <property type="protein sequence ID" value="OLU45279.1"/>
    <property type="molecule type" value="Genomic_DNA"/>
</dbReference>
<evidence type="ECO:0000259" key="9">
    <source>
        <dbReference type="PROSITE" id="PS50970"/>
    </source>
</evidence>
<feature type="binding site" evidence="8">
    <location>
        <position position="241"/>
    </location>
    <ligand>
        <name>Zn(2+)</name>
        <dbReference type="ChEBI" id="CHEBI:29105"/>
    </ligand>
</feature>
<dbReference type="SUPFAM" id="SSF82282">
    <property type="entry name" value="Homocysteine S-methyltransferase"/>
    <property type="match status" value="1"/>
</dbReference>
<dbReference type="AlphaFoldDB" id="A0A1U7NL04"/>
<dbReference type="OrthoDB" id="9803687at2"/>
<dbReference type="GeneID" id="78276086"/>
<keyword evidence="11" id="KW-1185">Reference proteome</keyword>
<reference evidence="10 11" key="1">
    <citation type="submission" date="2016-11" db="EMBL/GenBank/DDBJ databases">
        <title>Description of two novel members of the family Erysipelotrichaceae: Ileibacterium lipovorans gen. nov., sp. nov. and Dubosiella newyorkensis, gen. nov., sp. nov.</title>
        <authorList>
            <person name="Cox L.M."/>
            <person name="Sohn J."/>
            <person name="Tyrrell K.L."/>
            <person name="Citron D.M."/>
            <person name="Lawson P.A."/>
            <person name="Patel N.B."/>
            <person name="Iizumi T."/>
            <person name="Perez-Perez G.I."/>
            <person name="Goldstein E.J."/>
            <person name="Blaser M.J."/>
        </authorList>
    </citation>
    <scope>NUCLEOTIDE SEQUENCE [LARGE SCALE GENOMIC DNA]</scope>
    <source>
        <strain evidence="10 11">NYU-BL-A4</strain>
    </source>
</reference>
<proteinExistence type="predicted"/>
<dbReference type="GO" id="GO:0006555">
    <property type="term" value="P:methionine metabolic process"/>
    <property type="evidence" value="ECO:0007669"/>
    <property type="project" value="InterPro"/>
</dbReference>
<keyword evidence="4" id="KW-0285">Flavoprotein</keyword>
<evidence type="ECO:0000256" key="6">
    <source>
        <dbReference type="ARBA" id="ARBA00022827"/>
    </source>
</evidence>
<keyword evidence="7" id="KW-0560">Oxidoreductase</keyword>
<evidence type="ECO:0000313" key="10">
    <source>
        <dbReference type="EMBL" id="OLU45279.1"/>
    </source>
</evidence>
<evidence type="ECO:0000256" key="7">
    <source>
        <dbReference type="ARBA" id="ARBA00023002"/>
    </source>
</evidence>
<evidence type="ECO:0000256" key="8">
    <source>
        <dbReference type="PROSITE-ProRule" id="PRU00333"/>
    </source>
</evidence>
<dbReference type="InterPro" id="IPR003171">
    <property type="entry name" value="Mehydrof_redctse-like"/>
</dbReference>
<dbReference type="Pfam" id="PF02219">
    <property type="entry name" value="MTHFR"/>
    <property type="match status" value="1"/>
</dbReference>
<comment type="caution">
    <text evidence="10">The sequence shown here is derived from an EMBL/GenBank/DDBJ whole genome shotgun (WGS) entry which is preliminary data.</text>
</comment>
<sequence>MSKIDTLLKQGPLLFDGAMHSYQGSQTSKEVLKDYIDAGAMAIKTNTFSCSSSSLPWNEIEQKIEFEIEQAKEAAHEETLIFANIGPCPREDDAFSIYKKQVDLFLKHGINAFLFETISSLNGIEAISDHIHQIAPEAFVLVSFAIHENGISDQGETIQSLYDALAQSSIDAIGMNCRVGPKHMLELLKTLVRCDKPLYISPNAGYPTVLGWNVYYNGSPAYFAQMMKEIRLLGVEMIGGCCGTTPAHIAAMKEAILLLPSYIPYHNPRTIQNDHPRSGKDWRNTIAIELDPPKNDQLDAFMKGVYAFHKEGVDLITLADCPVGRMRADSSLLACKIKKETGIDPLPHITCRDRNLNAIKALLLGLSAQEIHQVLFVTGDPLPSDTIEEVKAVYHFNSRKLMKAVHQMNELSSPMALFGALNINAHNFDQQLVLAKEKEANGAIGFLTQPIHSWEGLQNLKKAKEHLNGVILAGIYPIVSYKNALFLSNEISGMRIDARIVEMYKDKDRKEGEQIAIQISKAIMKEALPYCDGFYLMTPFQRIEMMLPLIQEAKDLLKKTGTN</sequence>
<dbReference type="Gene3D" id="3.20.20.220">
    <property type="match status" value="1"/>
</dbReference>
<comment type="cofactor">
    <cofactor evidence="1">
        <name>FAD</name>
        <dbReference type="ChEBI" id="CHEBI:57692"/>
    </cofactor>
</comment>
<feature type="binding site" evidence="8">
    <location>
        <position position="242"/>
    </location>
    <ligand>
        <name>Zn(2+)</name>
        <dbReference type="ChEBI" id="CHEBI:29105"/>
    </ligand>
</feature>
<feature type="domain" description="Hcy-binding" evidence="9">
    <location>
        <begin position="1"/>
        <end position="256"/>
    </location>
</feature>
<evidence type="ECO:0000313" key="11">
    <source>
        <dbReference type="Proteomes" id="UP000186705"/>
    </source>
</evidence>
<dbReference type="RefSeq" id="WP_076341935.1">
    <property type="nucleotide sequence ID" value="NZ_CAPDDE010000094.1"/>
</dbReference>
<dbReference type="CDD" id="cd00537">
    <property type="entry name" value="MTHFR"/>
    <property type="match status" value="1"/>
</dbReference>
<dbReference type="STRING" id="1862672.BO225_09050"/>
<dbReference type="InterPro" id="IPR036589">
    <property type="entry name" value="HCY_dom_sf"/>
</dbReference>
<dbReference type="GO" id="GO:0046872">
    <property type="term" value="F:metal ion binding"/>
    <property type="evidence" value="ECO:0007669"/>
    <property type="project" value="UniProtKB-KW"/>
</dbReference>
<feature type="binding site" evidence="8">
    <location>
        <position position="177"/>
    </location>
    <ligand>
        <name>Zn(2+)</name>
        <dbReference type="ChEBI" id="CHEBI:29105"/>
    </ligand>
</feature>
<dbReference type="Proteomes" id="UP000186705">
    <property type="component" value="Unassembled WGS sequence"/>
</dbReference>
<evidence type="ECO:0000256" key="3">
    <source>
        <dbReference type="ARBA" id="ARBA00022603"/>
    </source>
</evidence>
<dbReference type="SUPFAM" id="SSF51730">
    <property type="entry name" value="FAD-linked oxidoreductase"/>
    <property type="match status" value="1"/>
</dbReference>
<keyword evidence="8" id="KW-0479">Metal-binding</keyword>
<dbReference type="Gene3D" id="3.20.20.330">
    <property type="entry name" value="Homocysteine-binding-like domain"/>
    <property type="match status" value="1"/>
</dbReference>
<comment type="pathway">
    <text evidence="2">One-carbon metabolism; tetrahydrofolate interconversion.</text>
</comment>
<keyword evidence="5 8" id="KW-0808">Transferase</keyword>
<evidence type="ECO:0000256" key="4">
    <source>
        <dbReference type="ARBA" id="ARBA00022630"/>
    </source>
</evidence>
<keyword evidence="3 8" id="KW-0489">Methyltransferase</keyword>
<gene>
    <name evidence="10" type="ORF">BO225_09050</name>
</gene>
<dbReference type="UniPathway" id="UPA00193"/>
<dbReference type="PANTHER" id="PTHR11103:SF18">
    <property type="entry name" value="SLR1189 PROTEIN"/>
    <property type="match status" value="1"/>
</dbReference>
<accession>A0A1U7NL04</accession>
<dbReference type="InterPro" id="IPR003726">
    <property type="entry name" value="HCY_dom"/>
</dbReference>
<dbReference type="PANTHER" id="PTHR11103">
    <property type="entry name" value="SLR1189 PROTEIN"/>
    <property type="match status" value="1"/>
</dbReference>
<comment type="cofactor">
    <cofactor evidence="8">
        <name>Zn(2+)</name>
        <dbReference type="ChEBI" id="CHEBI:29105"/>
    </cofactor>
</comment>
<name>A0A1U7NL04_9FIRM</name>
<evidence type="ECO:0000256" key="2">
    <source>
        <dbReference type="ARBA" id="ARBA00004777"/>
    </source>
</evidence>
<protein>
    <recommendedName>
        <fullName evidence="9">Hcy-binding domain-containing protein</fullName>
    </recommendedName>
</protein>
<dbReference type="NCBIfam" id="NF006396">
    <property type="entry name" value="PRK08645.1"/>
    <property type="match status" value="1"/>
</dbReference>
<keyword evidence="6" id="KW-0274">FAD</keyword>
<dbReference type="GO" id="GO:0032259">
    <property type="term" value="P:methylation"/>
    <property type="evidence" value="ECO:0007669"/>
    <property type="project" value="UniProtKB-KW"/>
</dbReference>
<dbReference type="GO" id="GO:0004489">
    <property type="term" value="F:methylenetetrahydrofolate reductase [NAD(P)H] activity"/>
    <property type="evidence" value="ECO:0007669"/>
    <property type="project" value="InterPro"/>
</dbReference>
<evidence type="ECO:0000256" key="1">
    <source>
        <dbReference type="ARBA" id="ARBA00001974"/>
    </source>
</evidence>
<dbReference type="GO" id="GO:0035999">
    <property type="term" value="P:tetrahydrofolate interconversion"/>
    <property type="evidence" value="ECO:0007669"/>
    <property type="project" value="UniProtKB-UniPathway"/>
</dbReference>